<protein>
    <recommendedName>
        <fullName evidence="1">Rad21/Rec8-like protein N-terminal domain-containing protein</fullName>
    </recommendedName>
</protein>
<name>A0A8J2Q973_9BILA</name>
<evidence type="ECO:0000313" key="2">
    <source>
        <dbReference type="EMBL" id="CAG9539928.1"/>
    </source>
</evidence>
<feature type="domain" description="Rad21/Rec8-like protein N-terminal" evidence="1">
    <location>
        <begin position="1"/>
        <end position="85"/>
    </location>
</feature>
<dbReference type="Pfam" id="PF04825">
    <property type="entry name" value="Rad21_Rec8_N"/>
    <property type="match status" value="1"/>
</dbReference>
<organism evidence="2 3">
    <name type="scientific">Cercopithifilaria johnstoni</name>
    <dbReference type="NCBI Taxonomy" id="2874296"/>
    <lineage>
        <taxon>Eukaryota</taxon>
        <taxon>Metazoa</taxon>
        <taxon>Ecdysozoa</taxon>
        <taxon>Nematoda</taxon>
        <taxon>Chromadorea</taxon>
        <taxon>Rhabditida</taxon>
        <taxon>Spirurina</taxon>
        <taxon>Spiruromorpha</taxon>
        <taxon>Filarioidea</taxon>
        <taxon>Onchocercidae</taxon>
        <taxon>Cercopithifilaria</taxon>
    </lineage>
</organism>
<dbReference type="OrthoDB" id="409763at2759"/>
<keyword evidence="3" id="KW-1185">Reference proteome</keyword>
<accession>A0A8J2Q973</accession>
<dbReference type="InterPro" id="IPR006910">
    <property type="entry name" value="Rad21_Rec8_N"/>
</dbReference>
<dbReference type="AlphaFoldDB" id="A0A8J2Q973"/>
<evidence type="ECO:0000313" key="3">
    <source>
        <dbReference type="Proteomes" id="UP000746747"/>
    </source>
</evidence>
<evidence type="ECO:0000259" key="1">
    <source>
        <dbReference type="Pfam" id="PF04825"/>
    </source>
</evidence>
<sequence length="212" mass="23920">MFFIPSLLMKRNEPLAVIWRVVFDEKWRPSRKVILEINVQAACQLLLGKMPNGNPGEIKFSLYLLAQLSYGIALIVQKRGDILCSKSSMKDKKDRKKRSVKRNDLLILDSSFETIENEHLKFVLDYSAITLHEDIPLPEIDTLFNDDFGPLTAAEALQMEALLKEESEHIIESKSGSTNGSKEYIVNIIPEALANDADVNKATHVSKSCLCQ</sequence>
<proteinExistence type="predicted"/>
<dbReference type="Proteomes" id="UP000746747">
    <property type="component" value="Unassembled WGS sequence"/>
</dbReference>
<comment type="caution">
    <text evidence="2">The sequence shown here is derived from an EMBL/GenBank/DDBJ whole genome shotgun (WGS) entry which is preliminary data.</text>
</comment>
<gene>
    <name evidence="2" type="ORF">CJOHNSTONI_LOCUS9487</name>
</gene>
<reference evidence="2" key="1">
    <citation type="submission" date="2021-09" db="EMBL/GenBank/DDBJ databases">
        <authorList>
            <consortium name="Pathogen Informatics"/>
        </authorList>
    </citation>
    <scope>NUCLEOTIDE SEQUENCE</scope>
</reference>
<dbReference type="EMBL" id="CAKAEH010001869">
    <property type="protein sequence ID" value="CAG9539928.1"/>
    <property type="molecule type" value="Genomic_DNA"/>
</dbReference>